<dbReference type="Proteomes" id="UP000586031">
    <property type="component" value="Unassembled WGS sequence"/>
</dbReference>
<accession>A0A7J4TIM0</accession>
<dbReference type="AlphaFoldDB" id="A0A7J4TIM0"/>
<name>A0A7J4TIM0_9EURY</name>
<reference evidence="2" key="1">
    <citation type="journal article" date="2020" name="bioRxiv">
        <title>A rank-normalized archaeal taxonomy based on genome phylogeny resolves widespread incomplete and uneven classifications.</title>
        <authorList>
            <person name="Rinke C."/>
            <person name="Chuvochina M."/>
            <person name="Mussig A.J."/>
            <person name="Chaumeil P.-A."/>
            <person name="Waite D.W."/>
            <person name="Whitman W.B."/>
            <person name="Parks D.H."/>
            <person name="Hugenholtz P."/>
        </authorList>
    </citation>
    <scope>NUCLEOTIDE SEQUENCE [LARGE SCALE GENOMIC DNA]</scope>
</reference>
<dbReference type="SUPFAM" id="SSF143100">
    <property type="entry name" value="TTHA1013/TTHA0281-like"/>
    <property type="match status" value="1"/>
</dbReference>
<dbReference type="Gene3D" id="3.30.160.250">
    <property type="match status" value="1"/>
</dbReference>
<dbReference type="EMBL" id="DUHE01000154">
    <property type="protein sequence ID" value="HII84288.1"/>
    <property type="molecule type" value="Genomic_DNA"/>
</dbReference>
<sequence>MEELPGENTQGKTLDEARDNLCEAIALILLPNREITEKGLQNKEFIREEIKVEI</sequence>
<evidence type="ECO:0000313" key="1">
    <source>
        <dbReference type="EMBL" id="HII84288.1"/>
    </source>
</evidence>
<protein>
    <submittedName>
        <fullName evidence="1">Type II toxin-antitoxin system HicB family antitoxin</fullName>
    </submittedName>
</protein>
<dbReference type="InterPro" id="IPR035069">
    <property type="entry name" value="TTHA1013/TTHA0281-like"/>
</dbReference>
<proteinExistence type="predicted"/>
<organism evidence="1 2">
    <name type="scientific">Methanobacterium subterraneum</name>
    <dbReference type="NCBI Taxonomy" id="59277"/>
    <lineage>
        <taxon>Archaea</taxon>
        <taxon>Methanobacteriati</taxon>
        <taxon>Methanobacteriota</taxon>
        <taxon>Methanomada group</taxon>
        <taxon>Methanobacteria</taxon>
        <taxon>Methanobacteriales</taxon>
        <taxon>Methanobacteriaceae</taxon>
        <taxon>Methanobacterium</taxon>
    </lineage>
</organism>
<comment type="caution">
    <text evidence="1">The sequence shown here is derived from an EMBL/GenBank/DDBJ whole genome shotgun (WGS) entry which is preliminary data.</text>
</comment>
<gene>
    <name evidence="1" type="ORF">HA271_05515</name>
</gene>
<evidence type="ECO:0000313" key="2">
    <source>
        <dbReference type="Proteomes" id="UP000586031"/>
    </source>
</evidence>